<dbReference type="InterPro" id="IPR046934">
    <property type="entry name" value="PIR2-like"/>
</dbReference>
<keyword evidence="1" id="KW-0175">Coiled coil</keyword>
<evidence type="ECO:0000256" key="1">
    <source>
        <dbReference type="SAM" id="Coils"/>
    </source>
</evidence>
<dbReference type="PANTHER" id="PTHR46405">
    <property type="entry name" value="OS05G0141500 PROTEIN"/>
    <property type="match status" value="1"/>
</dbReference>
<feature type="coiled-coil region" evidence="1">
    <location>
        <begin position="160"/>
        <end position="187"/>
    </location>
</feature>
<accession>A0ABR2S3L0</accession>
<dbReference type="PANTHER" id="PTHR46405:SF3">
    <property type="entry name" value="RING_U-BOX SUPERFAMILY PROTEIN"/>
    <property type="match status" value="1"/>
</dbReference>
<keyword evidence="4" id="KW-1185">Reference proteome</keyword>
<reference evidence="3 4" key="1">
    <citation type="journal article" date="2024" name="G3 (Bethesda)">
        <title>Genome assembly of Hibiscus sabdariffa L. provides insights into metabolisms of medicinal natural products.</title>
        <authorList>
            <person name="Kim T."/>
        </authorList>
    </citation>
    <scope>NUCLEOTIDE SEQUENCE [LARGE SCALE GENOMIC DNA]</scope>
    <source>
        <strain evidence="3">TK-2024</strain>
        <tissue evidence="3">Old leaves</tissue>
    </source>
</reference>
<proteinExistence type="predicted"/>
<organism evidence="3 4">
    <name type="scientific">Hibiscus sabdariffa</name>
    <name type="common">roselle</name>
    <dbReference type="NCBI Taxonomy" id="183260"/>
    <lineage>
        <taxon>Eukaryota</taxon>
        <taxon>Viridiplantae</taxon>
        <taxon>Streptophyta</taxon>
        <taxon>Embryophyta</taxon>
        <taxon>Tracheophyta</taxon>
        <taxon>Spermatophyta</taxon>
        <taxon>Magnoliopsida</taxon>
        <taxon>eudicotyledons</taxon>
        <taxon>Gunneridae</taxon>
        <taxon>Pentapetalae</taxon>
        <taxon>rosids</taxon>
        <taxon>malvids</taxon>
        <taxon>Malvales</taxon>
        <taxon>Malvaceae</taxon>
        <taxon>Malvoideae</taxon>
        <taxon>Hibiscus</taxon>
    </lineage>
</organism>
<dbReference type="Proteomes" id="UP001396334">
    <property type="component" value="Unassembled WGS sequence"/>
</dbReference>
<dbReference type="InterPro" id="IPR046527">
    <property type="entry name" value="PIR2-like_helical"/>
</dbReference>
<gene>
    <name evidence="3" type="ORF">V6N11_054112</name>
</gene>
<evidence type="ECO:0000259" key="2">
    <source>
        <dbReference type="Pfam" id="PF20235"/>
    </source>
</evidence>
<dbReference type="Pfam" id="PF20235">
    <property type="entry name" value="PIR2-like_helical"/>
    <property type="match status" value="1"/>
</dbReference>
<feature type="domain" description="PIR2-like helical" evidence="2">
    <location>
        <begin position="1"/>
        <end position="42"/>
    </location>
</feature>
<dbReference type="EMBL" id="JBBPBN010000017">
    <property type="protein sequence ID" value="KAK9019596.1"/>
    <property type="molecule type" value="Genomic_DNA"/>
</dbReference>
<evidence type="ECO:0000313" key="4">
    <source>
        <dbReference type="Proteomes" id="UP001396334"/>
    </source>
</evidence>
<evidence type="ECO:0000313" key="3">
    <source>
        <dbReference type="EMBL" id="KAK9019596.1"/>
    </source>
</evidence>
<sequence length="194" mass="21968">MEEYSLAGMIRFLQQVMPHLSKGDAIWCLLVSDLHVDKASRTEIPSLPSPTNGCNLVSHNLERVDNNGKMTLQRNIEFPKRFNLSPSMESLLKKNVAIFAASFRGIQNKCKHKIRSCLISLLHQIKDLEKQVKEKKDWRLDSPKGKHTIEDSTMKRLPEMESALSLVDRTNAAVRQLETENAETKAEMEPSGGI</sequence>
<protein>
    <recommendedName>
        <fullName evidence="2">PIR2-like helical domain-containing protein</fullName>
    </recommendedName>
</protein>
<comment type="caution">
    <text evidence="3">The sequence shown here is derived from an EMBL/GenBank/DDBJ whole genome shotgun (WGS) entry which is preliminary data.</text>
</comment>
<name>A0ABR2S3L0_9ROSI</name>